<dbReference type="InterPro" id="IPR013783">
    <property type="entry name" value="Ig-like_fold"/>
</dbReference>
<protein>
    <submittedName>
        <fullName evidence="4">Uncharacterized protein</fullName>
    </submittedName>
</protein>
<reference evidence="4" key="1">
    <citation type="journal article" date="2022" name="bioRxiv">
        <title>Sequencing and chromosome-scale assembly of the giantPleurodeles waltlgenome.</title>
        <authorList>
            <person name="Brown T."/>
            <person name="Elewa A."/>
            <person name="Iarovenko S."/>
            <person name="Subramanian E."/>
            <person name="Araus A.J."/>
            <person name="Petzold A."/>
            <person name="Susuki M."/>
            <person name="Suzuki K.-i.T."/>
            <person name="Hayashi T."/>
            <person name="Toyoda A."/>
            <person name="Oliveira C."/>
            <person name="Osipova E."/>
            <person name="Leigh N.D."/>
            <person name="Simon A."/>
            <person name="Yun M.H."/>
        </authorList>
    </citation>
    <scope>NUCLEOTIDE SEQUENCE</scope>
    <source>
        <strain evidence="4">20211129_DDA</strain>
        <tissue evidence="4">Liver</tissue>
    </source>
</reference>
<keyword evidence="2" id="KW-1015">Disulfide bond</keyword>
<dbReference type="PANTHER" id="PTHR48485">
    <property type="entry name" value="INTERLEUKIN-12 SUBUNIT BETA-RELATED"/>
    <property type="match status" value="1"/>
</dbReference>
<comment type="caution">
    <text evidence="4">The sequence shown here is derived from an EMBL/GenBank/DDBJ whole genome shotgun (WGS) entry which is preliminary data.</text>
</comment>
<sequence>MDRHLHGSRRRRGTASRQPANSLAFVEMMQRFLSVFLLLQSILGTRSLDSWPKNFATAPQNSAVSLECGSGLQDVKWTDTNDKVKASGTTSLRFTSVDQPDAGLYNCWSGGEVVTSTYLFIDVSSLHPTSPISCIADSYLHSRLRCNWTQTLQETPHLIRARAGRGSSDSDWIEVTMIKEGVVTFELEFPRSCLYGEEDLAFTVYLEAVNDHTYVSDNRTMFLRNIIKPGHPENLQIQRLQPGEFHINWTYPSSWARPHSYFPLLFHLDLQFSNNKTNRTLKEQHLTITGRLKSVRIKCRDLYYNSEWSDWAEIATRRHSY</sequence>
<gene>
    <name evidence="4" type="ORF">NDU88_007231</name>
</gene>
<dbReference type="SUPFAM" id="SSF49265">
    <property type="entry name" value="Fibronectin type III"/>
    <property type="match status" value="1"/>
</dbReference>
<dbReference type="EMBL" id="JANPWB010000002">
    <property type="protein sequence ID" value="KAJ1211883.1"/>
    <property type="molecule type" value="Genomic_DNA"/>
</dbReference>
<keyword evidence="5" id="KW-1185">Reference proteome</keyword>
<evidence type="ECO:0000313" key="5">
    <source>
        <dbReference type="Proteomes" id="UP001066276"/>
    </source>
</evidence>
<keyword evidence="1" id="KW-0732">Signal</keyword>
<dbReference type="CDD" id="cd00063">
    <property type="entry name" value="FN3"/>
    <property type="match status" value="1"/>
</dbReference>
<name>A0AAV7WH29_PLEWA</name>
<proteinExistence type="predicted"/>
<evidence type="ECO:0000256" key="2">
    <source>
        <dbReference type="ARBA" id="ARBA00023157"/>
    </source>
</evidence>
<dbReference type="Gene3D" id="2.60.40.10">
    <property type="entry name" value="Immunoglobulins"/>
    <property type="match status" value="3"/>
</dbReference>
<evidence type="ECO:0000313" key="4">
    <source>
        <dbReference type="EMBL" id="KAJ1211883.1"/>
    </source>
</evidence>
<dbReference type="InterPro" id="IPR003961">
    <property type="entry name" value="FN3_dom"/>
</dbReference>
<dbReference type="PANTHER" id="PTHR48485:SF2">
    <property type="entry name" value="INTERLEUKIN-12 SUBUNIT BETA"/>
    <property type="match status" value="1"/>
</dbReference>
<accession>A0AAV7WH29</accession>
<dbReference type="Proteomes" id="UP001066276">
    <property type="component" value="Chromosome 1_2"/>
</dbReference>
<keyword evidence="3" id="KW-0325">Glycoprotein</keyword>
<dbReference type="InterPro" id="IPR050676">
    <property type="entry name" value="IL-12"/>
</dbReference>
<evidence type="ECO:0000256" key="1">
    <source>
        <dbReference type="ARBA" id="ARBA00022729"/>
    </source>
</evidence>
<evidence type="ECO:0000256" key="3">
    <source>
        <dbReference type="ARBA" id="ARBA00023180"/>
    </source>
</evidence>
<dbReference type="AlphaFoldDB" id="A0AAV7WH29"/>
<dbReference type="InterPro" id="IPR036116">
    <property type="entry name" value="FN3_sf"/>
</dbReference>
<organism evidence="4 5">
    <name type="scientific">Pleurodeles waltl</name>
    <name type="common">Iberian ribbed newt</name>
    <dbReference type="NCBI Taxonomy" id="8319"/>
    <lineage>
        <taxon>Eukaryota</taxon>
        <taxon>Metazoa</taxon>
        <taxon>Chordata</taxon>
        <taxon>Craniata</taxon>
        <taxon>Vertebrata</taxon>
        <taxon>Euteleostomi</taxon>
        <taxon>Amphibia</taxon>
        <taxon>Batrachia</taxon>
        <taxon>Caudata</taxon>
        <taxon>Salamandroidea</taxon>
        <taxon>Salamandridae</taxon>
        <taxon>Pleurodelinae</taxon>
        <taxon>Pleurodeles</taxon>
    </lineage>
</organism>